<protein>
    <submittedName>
        <fullName evidence="1">Uncharacterized protein</fullName>
    </submittedName>
</protein>
<dbReference type="EMBL" id="GL888259">
    <property type="protein sequence ID" value="EGI63732.1"/>
    <property type="molecule type" value="Genomic_DNA"/>
</dbReference>
<name>F4WPY9_ACREC</name>
<proteinExistence type="predicted"/>
<keyword evidence="2" id="KW-1185">Reference proteome</keyword>
<evidence type="ECO:0000313" key="1">
    <source>
        <dbReference type="EMBL" id="EGI63732.1"/>
    </source>
</evidence>
<sequence length="82" mass="9610">MPVPTFVDLDLSLLRVNQFEVFDRILKIADEVDDLRHVRVNIIALKHLFDNLDEAAVKQLFDNLDEAVEEEEVEEEEVEEED</sequence>
<gene>
    <name evidence="1" type="ORF">G5I_07869</name>
</gene>
<dbReference type="InParanoid" id="F4WPY9"/>
<reference evidence="1" key="1">
    <citation type="submission" date="2011-02" db="EMBL/GenBank/DDBJ databases">
        <title>The genome of the leaf-cutting ant Acromyrmex echinatior suggests key adaptations to social evolution and fungus farming.</title>
        <authorList>
            <person name="Nygaard S."/>
            <person name="Zhang G."/>
        </authorList>
    </citation>
    <scope>NUCLEOTIDE SEQUENCE</scope>
</reference>
<organism evidence="2">
    <name type="scientific">Acromyrmex echinatior</name>
    <name type="common">Panamanian leafcutter ant</name>
    <name type="synonym">Acromyrmex octospinosus echinatior</name>
    <dbReference type="NCBI Taxonomy" id="103372"/>
    <lineage>
        <taxon>Eukaryota</taxon>
        <taxon>Metazoa</taxon>
        <taxon>Ecdysozoa</taxon>
        <taxon>Arthropoda</taxon>
        <taxon>Hexapoda</taxon>
        <taxon>Insecta</taxon>
        <taxon>Pterygota</taxon>
        <taxon>Neoptera</taxon>
        <taxon>Endopterygota</taxon>
        <taxon>Hymenoptera</taxon>
        <taxon>Apocrita</taxon>
        <taxon>Aculeata</taxon>
        <taxon>Formicoidea</taxon>
        <taxon>Formicidae</taxon>
        <taxon>Myrmicinae</taxon>
        <taxon>Acromyrmex</taxon>
    </lineage>
</organism>
<accession>F4WPY9</accession>
<dbReference type="Proteomes" id="UP000007755">
    <property type="component" value="Unassembled WGS sequence"/>
</dbReference>
<dbReference type="AlphaFoldDB" id="F4WPY9"/>
<evidence type="ECO:0000313" key="2">
    <source>
        <dbReference type="Proteomes" id="UP000007755"/>
    </source>
</evidence>